<gene>
    <name evidence="1" type="ORF">EET67_25005</name>
</gene>
<dbReference type="EMBL" id="RKST01000071">
    <property type="protein sequence ID" value="RUM95138.1"/>
    <property type="molecule type" value="Genomic_DNA"/>
</dbReference>
<organism evidence="1 2">
    <name type="scientific">Borborobacter arsenicus</name>
    <dbReference type="NCBI Taxonomy" id="1851146"/>
    <lineage>
        <taxon>Bacteria</taxon>
        <taxon>Pseudomonadati</taxon>
        <taxon>Pseudomonadota</taxon>
        <taxon>Alphaproteobacteria</taxon>
        <taxon>Hyphomicrobiales</taxon>
        <taxon>Phyllobacteriaceae</taxon>
        <taxon>Borborobacter</taxon>
    </lineage>
</organism>
<protein>
    <submittedName>
        <fullName evidence="1">Transposase</fullName>
    </submittedName>
</protein>
<evidence type="ECO:0000313" key="2">
    <source>
        <dbReference type="Proteomes" id="UP000281647"/>
    </source>
</evidence>
<dbReference type="AlphaFoldDB" id="A0A432UZ46"/>
<name>A0A432UZ46_9HYPH</name>
<proteinExistence type="predicted"/>
<comment type="caution">
    <text evidence="1">The sequence shown here is derived from an EMBL/GenBank/DDBJ whole genome shotgun (WGS) entry which is preliminary data.</text>
</comment>
<reference evidence="1 2" key="1">
    <citation type="submission" date="2018-11" db="EMBL/GenBank/DDBJ databases">
        <title>Pseudaminobacter arsenicus sp. nov., an arsenic-resistant bacterium isolated from arsenic-rich aquifers.</title>
        <authorList>
            <person name="Mu Y."/>
        </authorList>
    </citation>
    <scope>NUCLEOTIDE SEQUENCE [LARGE SCALE GENOMIC DNA]</scope>
    <source>
        <strain evidence="1 2">CB3</strain>
    </source>
</reference>
<accession>A0A432UZ46</accession>
<keyword evidence="2" id="KW-1185">Reference proteome</keyword>
<dbReference type="Proteomes" id="UP000281647">
    <property type="component" value="Unassembled WGS sequence"/>
</dbReference>
<dbReference type="OrthoDB" id="46712at2"/>
<sequence>MGVVSEWARRRRLAEKANQSALARTPSARSFARLMTLARDDLSKSDAVLIAAIESNVPDIVTA</sequence>
<evidence type="ECO:0000313" key="1">
    <source>
        <dbReference type="EMBL" id="RUM95138.1"/>
    </source>
</evidence>